<keyword evidence="8" id="KW-0324">Glycolysis</keyword>
<comment type="pathway">
    <text evidence="1">Carbohydrate degradation; glycolysis; D-glyceraldehyde 3-phosphate and glycerone phosphate from D-glucose: step 1/4.</text>
</comment>
<sequence>MPYGQYSSPIAPVYSQPAPYRGPQTATFESPVKSQPIARYNEDALPPMPSWENAATRHVEVEEEPVEMERLDMAHQGQQQHLLAGQEQGRFDQPPSPSVYSQPGQSFRGSPRPYNQQAQGFRQAPQPYGQQSHGYGQNQQLYMNNHAHVYPPSPQGHDQGYAQSPSEYAPSTVYADQYRRQPHGYAGAVANVSAAPYQDYNNHQQYAPSMSPVSSTAYAPSTSVPPSYHTNAPTVTVVEDLPFIQELKDSKSATYRLLGVRPKLPSRSTFLPALVLLIVLLAQVAIYSNVVQDLLFHPAPTSQPQSCPLPVDNPFLQELYCRVPPQLHKPGSLYSRSPQGMALASAAARVAAEFEYTQEDVNRGVIEFIKEMDEGLGKSGTTMSQIPTYVTAVPNGTEKGLYMAVDLGGTNFRVCSVQLHGNSTFSLTQSKVAIPKDLMVAQKSQKLFAFLAKQIENFLKQHHGEHYAAHQDKPHGKDIFSLGFTFSFPVEQFGINKGTLIRWTKGFDIPDAVGKDVCALLQQEIDKLGLPVRVAALVNDTVGTLMARSYTSPGKTGTLLGAIFGTGTNGAYVEKLDKITKLRKSADVDNTTGDMIVNTEWGSFDNQLSVLPDTQYDKDLDRESVNPGIQMFEKRISGMFLGEILRRALVSLLHDANVPLFSDEHSNQNDIHSTTNVDPSSSIWRKWGLDTSFLSIASGDNSIGLKATRQSLDKEYGISAASAEDAEAVRTIALAIGKRAARLSAVAIAAVVINTGKLHAPTDVATTNNATLETNEDNYVDIGVDGSLVEFYPNFEDYIREALRGVPEIGRAGEKRIRIGIAKDGSGVGAALIALVADKASKGGVHGVPSSGFSTFLSRTFEQLNRHIRMRV</sequence>
<dbReference type="PRINTS" id="PR00475">
    <property type="entry name" value="HEXOKINASE"/>
</dbReference>
<dbReference type="InterPro" id="IPR022673">
    <property type="entry name" value="Hexokinase_C"/>
</dbReference>
<feature type="region of interest" description="Disordered" evidence="9">
    <location>
        <begin position="1"/>
        <end position="35"/>
    </location>
</feature>
<feature type="domain" description="Hexokinase N-terminal" evidence="10">
    <location>
        <begin position="348"/>
        <end position="550"/>
    </location>
</feature>
<feature type="compositionally biased region" description="Polar residues" evidence="9">
    <location>
        <begin position="128"/>
        <end position="143"/>
    </location>
</feature>
<dbReference type="Pfam" id="PF03727">
    <property type="entry name" value="Hexokinase_2"/>
    <property type="match status" value="1"/>
</dbReference>
<dbReference type="GO" id="GO:0005524">
    <property type="term" value="F:ATP binding"/>
    <property type="evidence" value="ECO:0007669"/>
    <property type="project" value="UniProtKB-KW"/>
</dbReference>
<keyword evidence="13" id="KW-1185">Reference proteome</keyword>
<feature type="compositionally biased region" description="Polar residues" evidence="9">
    <location>
        <begin position="98"/>
        <end position="120"/>
    </location>
</feature>
<dbReference type="OrthoDB" id="419537at2759"/>
<evidence type="ECO:0000256" key="4">
    <source>
        <dbReference type="ARBA" id="ARBA00022679"/>
    </source>
</evidence>
<dbReference type="InterPro" id="IPR001312">
    <property type="entry name" value="Hexokinase"/>
</dbReference>
<keyword evidence="5" id="KW-0547">Nucleotide-binding</keyword>
<dbReference type="GO" id="GO:0005829">
    <property type="term" value="C:cytosol"/>
    <property type="evidence" value="ECO:0007669"/>
    <property type="project" value="TreeGrafter"/>
</dbReference>
<dbReference type="PROSITE" id="PS51748">
    <property type="entry name" value="HEXOKINASE_2"/>
    <property type="match status" value="1"/>
</dbReference>
<accession>A0A6H0XYV9</accession>
<dbReference type="FunFam" id="3.30.420.40:FF:000034">
    <property type="entry name" value="Phosphotransferase"/>
    <property type="match status" value="1"/>
</dbReference>
<dbReference type="InterPro" id="IPR043129">
    <property type="entry name" value="ATPase_NBD"/>
</dbReference>
<evidence type="ECO:0000259" key="11">
    <source>
        <dbReference type="Pfam" id="PF03727"/>
    </source>
</evidence>
<proteinExistence type="inferred from homology"/>
<keyword evidence="4" id="KW-0808">Transferase</keyword>
<dbReference type="UniPathway" id="UPA00109">
    <property type="reaction ID" value="UER00180"/>
</dbReference>
<dbReference type="InterPro" id="IPR022672">
    <property type="entry name" value="Hexokinase_N"/>
</dbReference>
<evidence type="ECO:0000256" key="5">
    <source>
        <dbReference type="ARBA" id="ARBA00022741"/>
    </source>
</evidence>
<dbReference type="GO" id="GO:0005536">
    <property type="term" value="F:D-glucose binding"/>
    <property type="evidence" value="ECO:0007669"/>
    <property type="project" value="InterPro"/>
</dbReference>
<dbReference type="Gene3D" id="3.30.420.40">
    <property type="match status" value="1"/>
</dbReference>
<dbReference type="GO" id="GO:0006006">
    <property type="term" value="P:glucose metabolic process"/>
    <property type="evidence" value="ECO:0007669"/>
    <property type="project" value="TreeGrafter"/>
</dbReference>
<dbReference type="Gene3D" id="3.40.367.20">
    <property type="match status" value="1"/>
</dbReference>
<evidence type="ECO:0000259" key="10">
    <source>
        <dbReference type="Pfam" id="PF00349"/>
    </source>
</evidence>
<organism evidence="12 13">
    <name type="scientific">Peltaster fructicola</name>
    <dbReference type="NCBI Taxonomy" id="286661"/>
    <lineage>
        <taxon>Eukaryota</taxon>
        <taxon>Fungi</taxon>
        <taxon>Dikarya</taxon>
        <taxon>Ascomycota</taxon>
        <taxon>Pezizomycotina</taxon>
        <taxon>Dothideomycetes</taxon>
        <taxon>Dothideomycetes incertae sedis</taxon>
        <taxon>Peltaster</taxon>
    </lineage>
</organism>
<evidence type="ECO:0000256" key="9">
    <source>
        <dbReference type="SAM" id="MobiDB-lite"/>
    </source>
</evidence>
<evidence type="ECO:0000313" key="12">
    <source>
        <dbReference type="EMBL" id="QIW99961.1"/>
    </source>
</evidence>
<protein>
    <recommendedName>
        <fullName evidence="3">glucokinase</fullName>
        <ecNumber evidence="3">2.7.1.2</ecNumber>
    </recommendedName>
</protein>
<gene>
    <name evidence="12" type="ORF">AMS68_005479</name>
</gene>
<dbReference type="InterPro" id="IPR019807">
    <property type="entry name" value="Hexokinase_BS"/>
</dbReference>
<evidence type="ECO:0000256" key="1">
    <source>
        <dbReference type="ARBA" id="ARBA00004888"/>
    </source>
</evidence>
<dbReference type="AlphaFoldDB" id="A0A6H0XYV9"/>
<dbReference type="PROSITE" id="PS00378">
    <property type="entry name" value="HEXOKINASE_1"/>
    <property type="match status" value="1"/>
</dbReference>
<dbReference type="GO" id="GO:0005739">
    <property type="term" value="C:mitochondrion"/>
    <property type="evidence" value="ECO:0007669"/>
    <property type="project" value="TreeGrafter"/>
</dbReference>
<evidence type="ECO:0000256" key="8">
    <source>
        <dbReference type="ARBA" id="ARBA00023152"/>
    </source>
</evidence>
<name>A0A6H0XYV9_9PEZI</name>
<dbReference type="GO" id="GO:0004340">
    <property type="term" value="F:glucokinase activity"/>
    <property type="evidence" value="ECO:0007669"/>
    <property type="project" value="UniProtKB-EC"/>
</dbReference>
<dbReference type="GO" id="GO:0001678">
    <property type="term" value="P:intracellular glucose homeostasis"/>
    <property type="evidence" value="ECO:0007669"/>
    <property type="project" value="InterPro"/>
</dbReference>
<feature type="domain" description="Hexokinase C-terminal" evidence="11">
    <location>
        <begin position="560"/>
        <end position="836"/>
    </location>
</feature>
<evidence type="ECO:0000256" key="2">
    <source>
        <dbReference type="ARBA" id="ARBA00009225"/>
    </source>
</evidence>
<feature type="region of interest" description="Disordered" evidence="9">
    <location>
        <begin position="88"/>
        <end position="168"/>
    </location>
</feature>
<dbReference type="PANTHER" id="PTHR19443:SF30">
    <property type="entry name" value="GLUCOKINASE-1-RELATED"/>
    <property type="match status" value="1"/>
</dbReference>
<evidence type="ECO:0000313" key="13">
    <source>
        <dbReference type="Proteomes" id="UP000503462"/>
    </source>
</evidence>
<dbReference type="SUPFAM" id="SSF53067">
    <property type="entry name" value="Actin-like ATPase domain"/>
    <property type="match status" value="2"/>
</dbReference>
<reference evidence="12 13" key="1">
    <citation type="journal article" date="2016" name="Sci. Rep.">
        <title>Peltaster fructicola genome reveals evolution from an invasive phytopathogen to an ectophytic parasite.</title>
        <authorList>
            <person name="Xu C."/>
            <person name="Chen H."/>
            <person name="Gleason M.L."/>
            <person name="Xu J.R."/>
            <person name="Liu H."/>
            <person name="Zhang R."/>
            <person name="Sun G."/>
        </authorList>
    </citation>
    <scope>NUCLEOTIDE SEQUENCE [LARGE SCALE GENOMIC DNA]</scope>
    <source>
        <strain evidence="12 13">LNHT1506</strain>
    </source>
</reference>
<evidence type="ECO:0000256" key="3">
    <source>
        <dbReference type="ARBA" id="ARBA00012323"/>
    </source>
</evidence>
<dbReference type="GO" id="GO:0008865">
    <property type="term" value="F:fructokinase activity"/>
    <property type="evidence" value="ECO:0007669"/>
    <property type="project" value="TreeGrafter"/>
</dbReference>
<dbReference type="Pfam" id="PF00349">
    <property type="entry name" value="Hexokinase_1"/>
    <property type="match status" value="1"/>
</dbReference>
<keyword evidence="6" id="KW-0418">Kinase</keyword>
<dbReference type="EMBL" id="CP051142">
    <property type="protein sequence ID" value="QIW99961.1"/>
    <property type="molecule type" value="Genomic_DNA"/>
</dbReference>
<evidence type="ECO:0000256" key="6">
    <source>
        <dbReference type="ARBA" id="ARBA00022777"/>
    </source>
</evidence>
<dbReference type="PANTHER" id="PTHR19443">
    <property type="entry name" value="HEXOKINASE"/>
    <property type="match status" value="1"/>
</dbReference>
<comment type="similarity">
    <text evidence="2">Belongs to the hexokinase family.</text>
</comment>
<dbReference type="GO" id="GO:0006096">
    <property type="term" value="P:glycolytic process"/>
    <property type="evidence" value="ECO:0007669"/>
    <property type="project" value="UniProtKB-UniPathway"/>
</dbReference>
<keyword evidence="7" id="KW-0067">ATP-binding</keyword>
<dbReference type="EC" id="2.7.1.2" evidence="3"/>
<dbReference type="Proteomes" id="UP000503462">
    <property type="component" value="Chromosome 4"/>
</dbReference>
<evidence type="ECO:0000256" key="7">
    <source>
        <dbReference type="ARBA" id="ARBA00022840"/>
    </source>
</evidence>